<organism evidence="1 2">
    <name type="scientific">Dermacentor silvarum</name>
    <name type="common">Tick</name>
    <dbReference type="NCBI Taxonomy" id="543639"/>
    <lineage>
        <taxon>Eukaryota</taxon>
        <taxon>Metazoa</taxon>
        <taxon>Ecdysozoa</taxon>
        <taxon>Arthropoda</taxon>
        <taxon>Chelicerata</taxon>
        <taxon>Arachnida</taxon>
        <taxon>Acari</taxon>
        <taxon>Parasitiformes</taxon>
        <taxon>Ixodida</taxon>
        <taxon>Ixodoidea</taxon>
        <taxon>Ixodidae</taxon>
        <taxon>Rhipicephalinae</taxon>
        <taxon>Dermacentor</taxon>
    </lineage>
</organism>
<dbReference type="EMBL" id="CM023472">
    <property type="protein sequence ID" value="KAH7960974.1"/>
    <property type="molecule type" value="Genomic_DNA"/>
</dbReference>
<dbReference type="Proteomes" id="UP000821865">
    <property type="component" value="Chromosome 3"/>
</dbReference>
<keyword evidence="2" id="KW-1185">Reference proteome</keyword>
<accession>A0ACB8D9K8</accession>
<comment type="caution">
    <text evidence="1">The sequence shown here is derived from an EMBL/GenBank/DDBJ whole genome shotgun (WGS) entry which is preliminary data.</text>
</comment>
<protein>
    <submittedName>
        <fullName evidence="1">Uncharacterized protein</fullName>
    </submittedName>
</protein>
<gene>
    <name evidence="1" type="ORF">HPB49_025487</name>
</gene>
<evidence type="ECO:0000313" key="2">
    <source>
        <dbReference type="Proteomes" id="UP000821865"/>
    </source>
</evidence>
<proteinExistence type="predicted"/>
<sequence>MAHSRIYAIIVFLMLAGLIFGIVAAVFAYIVLDSSLSWPTEKWEYKGTAIISDAKECANVAKTIDKMYAVDALGVAPAGTQSSDLQKNWSFTTLGYKAPIIPGAVAGYKLLHERFGKLPWADLFTDAVALADKGFIVGPRLAAALKRNKKALTLDDNGRLVENIKFALAFRENLGDNDIAISEQDKLLSKIQMQYDKHVSSQHTLASYEDYGGLYIQDEDFGGAHLSILDAKGNAISVTAGLNHEFGSKFWTSSGILLNSYMGAFPDPKGKYGRNPSPNNILAPGKQPLTSMIPSVITNTTGNKRQIHAIFGSSGGIAGISAMAQLFACAAEFPLYSCVSSNVAMHPILGKDGYMVQVGAPNAKFDPASILLKMGHKVEKKNVFTSSATAIVTTGRDSWMAPADPQRTDGGSAGDHYEHPVIKNDRVLLGKY</sequence>
<name>A0ACB8D9K8_DERSI</name>
<reference evidence="1" key="1">
    <citation type="submission" date="2020-05" db="EMBL/GenBank/DDBJ databases">
        <title>Large-scale comparative analyses of tick genomes elucidate their genetic diversity and vector capacities.</title>
        <authorList>
            <person name="Jia N."/>
            <person name="Wang J."/>
            <person name="Shi W."/>
            <person name="Du L."/>
            <person name="Sun Y."/>
            <person name="Zhan W."/>
            <person name="Jiang J."/>
            <person name="Wang Q."/>
            <person name="Zhang B."/>
            <person name="Ji P."/>
            <person name="Sakyi L.B."/>
            <person name="Cui X."/>
            <person name="Yuan T."/>
            <person name="Jiang B."/>
            <person name="Yang W."/>
            <person name="Lam T.T.-Y."/>
            <person name="Chang Q."/>
            <person name="Ding S."/>
            <person name="Wang X."/>
            <person name="Zhu J."/>
            <person name="Ruan X."/>
            <person name="Zhao L."/>
            <person name="Wei J."/>
            <person name="Que T."/>
            <person name="Du C."/>
            <person name="Cheng J."/>
            <person name="Dai P."/>
            <person name="Han X."/>
            <person name="Huang E."/>
            <person name="Gao Y."/>
            <person name="Liu J."/>
            <person name="Shao H."/>
            <person name="Ye R."/>
            <person name="Li L."/>
            <person name="Wei W."/>
            <person name="Wang X."/>
            <person name="Wang C."/>
            <person name="Yang T."/>
            <person name="Huo Q."/>
            <person name="Li W."/>
            <person name="Guo W."/>
            <person name="Chen H."/>
            <person name="Zhou L."/>
            <person name="Ni X."/>
            <person name="Tian J."/>
            <person name="Zhou Y."/>
            <person name="Sheng Y."/>
            <person name="Liu T."/>
            <person name="Pan Y."/>
            <person name="Xia L."/>
            <person name="Li J."/>
            <person name="Zhao F."/>
            <person name="Cao W."/>
        </authorList>
    </citation>
    <scope>NUCLEOTIDE SEQUENCE</scope>
    <source>
        <strain evidence="1">Dsil-2018</strain>
    </source>
</reference>
<evidence type="ECO:0000313" key="1">
    <source>
        <dbReference type="EMBL" id="KAH7960974.1"/>
    </source>
</evidence>